<comment type="caution">
    <text evidence="2">The sequence shown here is derived from an EMBL/GenBank/DDBJ whole genome shotgun (WGS) entry which is preliminary data.</text>
</comment>
<feature type="domain" description="R13L1/DRL21-like LRR repeat region" evidence="1">
    <location>
        <begin position="47"/>
        <end position="176"/>
    </location>
</feature>
<name>A0ABQ9B2X1_9ROSI</name>
<proteinExistence type="predicted"/>
<dbReference type="Proteomes" id="UP001141253">
    <property type="component" value="Chromosome 17"/>
</dbReference>
<dbReference type="EMBL" id="JAPFFI010000013">
    <property type="protein sequence ID" value="KAJ6370968.1"/>
    <property type="molecule type" value="Genomic_DNA"/>
</dbReference>
<evidence type="ECO:0000259" key="1">
    <source>
        <dbReference type="Pfam" id="PF25019"/>
    </source>
</evidence>
<reference evidence="2" key="2">
    <citation type="journal article" date="2023" name="Int. J. Mol. Sci.">
        <title>De Novo Assembly and Annotation of 11 Diverse Shrub Willow (Salix) Genomes Reveals Novel Gene Organization in Sex-Linked Regions.</title>
        <authorList>
            <person name="Hyden B."/>
            <person name="Feng K."/>
            <person name="Yates T.B."/>
            <person name="Jawdy S."/>
            <person name="Cereghino C."/>
            <person name="Smart L.B."/>
            <person name="Muchero W."/>
        </authorList>
    </citation>
    <scope>NUCLEOTIDE SEQUENCE</scope>
    <source>
        <tissue evidence="2">Shoot tip</tissue>
    </source>
</reference>
<evidence type="ECO:0000313" key="3">
    <source>
        <dbReference type="Proteomes" id="UP001141253"/>
    </source>
</evidence>
<dbReference type="InterPro" id="IPR056789">
    <property type="entry name" value="LRR_R13L1-DRL21"/>
</dbReference>
<protein>
    <recommendedName>
        <fullName evidence="1">R13L1/DRL21-like LRR repeat region domain-containing protein</fullName>
    </recommendedName>
</protein>
<dbReference type="PANTHER" id="PTHR47186">
    <property type="entry name" value="LEUCINE-RICH REPEAT-CONTAINING PROTEIN 57"/>
    <property type="match status" value="1"/>
</dbReference>
<accession>A0ABQ9B2X1</accession>
<dbReference type="InterPro" id="IPR032675">
    <property type="entry name" value="LRR_dom_sf"/>
</dbReference>
<dbReference type="PANTHER" id="PTHR47186:SF41">
    <property type="entry name" value="OS12G0131701 PROTEIN"/>
    <property type="match status" value="1"/>
</dbReference>
<dbReference type="SUPFAM" id="SSF52058">
    <property type="entry name" value="L domain-like"/>
    <property type="match status" value="1"/>
</dbReference>
<evidence type="ECO:0000313" key="2">
    <source>
        <dbReference type="EMBL" id="KAJ6370968.1"/>
    </source>
</evidence>
<dbReference type="Pfam" id="PF25019">
    <property type="entry name" value="LRR_R13L1-DRL21"/>
    <property type="match status" value="1"/>
</dbReference>
<dbReference type="Gene3D" id="3.80.10.10">
    <property type="entry name" value="Ribonuclease Inhibitor"/>
    <property type="match status" value="2"/>
</dbReference>
<gene>
    <name evidence="2" type="ORF">OIU77_001471</name>
</gene>
<organism evidence="2 3">
    <name type="scientific">Salix suchowensis</name>
    <dbReference type="NCBI Taxonomy" id="1278906"/>
    <lineage>
        <taxon>Eukaryota</taxon>
        <taxon>Viridiplantae</taxon>
        <taxon>Streptophyta</taxon>
        <taxon>Embryophyta</taxon>
        <taxon>Tracheophyta</taxon>
        <taxon>Spermatophyta</taxon>
        <taxon>Magnoliopsida</taxon>
        <taxon>eudicotyledons</taxon>
        <taxon>Gunneridae</taxon>
        <taxon>Pentapetalae</taxon>
        <taxon>rosids</taxon>
        <taxon>fabids</taxon>
        <taxon>Malpighiales</taxon>
        <taxon>Salicaceae</taxon>
        <taxon>Saliceae</taxon>
        <taxon>Salix</taxon>
    </lineage>
</organism>
<keyword evidence="3" id="KW-1185">Reference proteome</keyword>
<sequence>MKLMKSLVYLDITGCNALRFMPSGMGQLMSLQKLTVFIVGKEEGRHIGELRSLNNLAGELSITDLDNVKNLTDAKSANLNSKTALLSLTLSWEGNGRHDIPNNDEEVLGALQPHANLKKLTLIGYGGSKFPSNWMMNLNLTLPNLVEMEITACPNCEQLPPFGKLQFLKSLELHGMHGVKCIDSHVYGDGQNPFPSLETLTFDSMNRLEEWAACTFPRLRELNIVDCPVLKKIPSIPSVKKLDIQGVNVSSLMSVSNLTSLTSLCIEDVANVMELPEGLLENHTLLENLKIDTMRDLQSLSNEFIDNLSALKSLSIVDCDSLESLPLESLRNLTSLKHKRIAGCGRLNYLQMNGL</sequence>
<reference evidence="2" key="1">
    <citation type="submission" date="2022-10" db="EMBL/GenBank/DDBJ databases">
        <authorList>
            <person name="Hyden B.L."/>
            <person name="Feng K."/>
            <person name="Yates T."/>
            <person name="Jawdy S."/>
            <person name="Smart L.B."/>
            <person name="Muchero W."/>
        </authorList>
    </citation>
    <scope>NUCLEOTIDE SEQUENCE</scope>
    <source>
        <tissue evidence="2">Shoot tip</tissue>
    </source>
</reference>